<dbReference type="AlphaFoldDB" id="A0A1A9X2F6"/>
<accession>A0A1A9X2F6</accession>
<evidence type="ECO:0000313" key="1">
    <source>
        <dbReference type="EnsemblMetazoa" id="GBRI041832-PA"/>
    </source>
</evidence>
<proteinExistence type="predicted"/>
<protein>
    <submittedName>
        <fullName evidence="1">Uncharacterized protein</fullName>
    </submittedName>
</protein>
<dbReference type="Proteomes" id="UP000091820">
    <property type="component" value="Unassembled WGS sequence"/>
</dbReference>
<reference evidence="2" key="1">
    <citation type="submission" date="2014-03" db="EMBL/GenBank/DDBJ databases">
        <authorList>
            <person name="Aksoy S."/>
            <person name="Warren W."/>
            <person name="Wilson R.K."/>
        </authorList>
    </citation>
    <scope>NUCLEOTIDE SEQUENCE [LARGE SCALE GENOMIC DNA]</scope>
    <source>
        <strain evidence="2">IAEA</strain>
    </source>
</reference>
<reference evidence="1" key="2">
    <citation type="submission" date="2020-05" db="UniProtKB">
        <authorList>
            <consortium name="EnsemblMetazoa"/>
        </authorList>
    </citation>
    <scope>IDENTIFICATION</scope>
    <source>
        <strain evidence="1">IAEA</strain>
    </source>
</reference>
<dbReference type="VEuPathDB" id="VectorBase:GBRI041832"/>
<dbReference type="EnsemblMetazoa" id="GBRI041832-RA">
    <property type="protein sequence ID" value="GBRI041832-PA"/>
    <property type="gene ID" value="GBRI041832"/>
</dbReference>
<evidence type="ECO:0000313" key="2">
    <source>
        <dbReference type="Proteomes" id="UP000091820"/>
    </source>
</evidence>
<sequence>MQQQALAPIVKAATAAITATILQTKANKQTSKQLSKQAGIHTPYQAHVSSSICYYITSVPLSRFAHQVFFVSKINVCLKLSSVIRGFRCAGKRSLPITDEMHDKLAHSTLIDTFAKFHFKVYSS</sequence>
<keyword evidence="2" id="KW-1185">Reference proteome</keyword>
<name>A0A1A9X2F6_9MUSC</name>
<organism evidence="1 2">
    <name type="scientific">Glossina brevipalpis</name>
    <dbReference type="NCBI Taxonomy" id="37001"/>
    <lineage>
        <taxon>Eukaryota</taxon>
        <taxon>Metazoa</taxon>
        <taxon>Ecdysozoa</taxon>
        <taxon>Arthropoda</taxon>
        <taxon>Hexapoda</taxon>
        <taxon>Insecta</taxon>
        <taxon>Pterygota</taxon>
        <taxon>Neoptera</taxon>
        <taxon>Endopterygota</taxon>
        <taxon>Diptera</taxon>
        <taxon>Brachycera</taxon>
        <taxon>Muscomorpha</taxon>
        <taxon>Hippoboscoidea</taxon>
        <taxon>Glossinidae</taxon>
        <taxon>Glossina</taxon>
    </lineage>
</organism>